<gene>
    <name evidence="1" type="ORF">DFR29_1811</name>
</gene>
<accession>A0A4R6YCD8</accession>
<protein>
    <submittedName>
        <fullName evidence="1">Uncharacterized protein</fullName>
    </submittedName>
</protein>
<organism evidence="1 2">
    <name type="scientific">Tahibacter aquaticus</name>
    <dbReference type="NCBI Taxonomy" id="520092"/>
    <lineage>
        <taxon>Bacteria</taxon>
        <taxon>Pseudomonadati</taxon>
        <taxon>Pseudomonadota</taxon>
        <taxon>Gammaproteobacteria</taxon>
        <taxon>Lysobacterales</taxon>
        <taxon>Rhodanobacteraceae</taxon>
        <taxon>Tahibacter</taxon>
    </lineage>
</organism>
<comment type="caution">
    <text evidence="1">The sequence shown here is derived from an EMBL/GenBank/DDBJ whole genome shotgun (WGS) entry which is preliminary data.</text>
</comment>
<keyword evidence="2" id="KW-1185">Reference proteome</keyword>
<sequence length="89" mass="9598">GKGLVVLVAGDADQAEALRRRSGALPQARWVSAEAVAVQRRLQLSGTPVVLGLDRQQRVAWRDSGLPAVPLHLALRIAEWTQAATPEVR</sequence>
<dbReference type="EMBL" id="SNZH01000081">
    <property type="protein sequence ID" value="TDR33395.1"/>
    <property type="molecule type" value="Genomic_DNA"/>
</dbReference>
<feature type="non-terminal residue" evidence="1">
    <location>
        <position position="1"/>
    </location>
</feature>
<dbReference type="RefSeq" id="WP_208113779.1">
    <property type="nucleotide sequence ID" value="NZ_SNZH01000081.1"/>
</dbReference>
<proteinExistence type="predicted"/>
<evidence type="ECO:0000313" key="1">
    <source>
        <dbReference type="EMBL" id="TDR33395.1"/>
    </source>
</evidence>
<evidence type="ECO:0000313" key="2">
    <source>
        <dbReference type="Proteomes" id="UP000295293"/>
    </source>
</evidence>
<reference evidence="1 2" key="1">
    <citation type="submission" date="2019-03" db="EMBL/GenBank/DDBJ databases">
        <title>Genomic Encyclopedia of Type Strains, Phase IV (KMG-IV): sequencing the most valuable type-strain genomes for metagenomic binning, comparative biology and taxonomic classification.</title>
        <authorList>
            <person name="Goeker M."/>
        </authorList>
    </citation>
    <scope>NUCLEOTIDE SEQUENCE [LARGE SCALE GENOMIC DNA]</scope>
    <source>
        <strain evidence="1 2">DSM 21667</strain>
    </source>
</reference>
<dbReference type="AlphaFoldDB" id="A0A4R6YCD8"/>
<name>A0A4R6YCD8_9GAMM</name>
<dbReference type="Proteomes" id="UP000295293">
    <property type="component" value="Unassembled WGS sequence"/>
</dbReference>